<dbReference type="EMBL" id="QTSX02000337">
    <property type="protein sequence ID" value="KAJ9087146.1"/>
    <property type="molecule type" value="Genomic_DNA"/>
</dbReference>
<accession>A0ACC2UKZ5</accession>
<comment type="caution">
    <text evidence="1">The sequence shown here is derived from an EMBL/GenBank/DDBJ whole genome shotgun (WGS) entry which is preliminary data.</text>
</comment>
<name>A0ACC2UKZ5_9FUNG</name>
<gene>
    <name evidence="1" type="primary">MACROD2_3</name>
    <name evidence="1" type="ORF">DSO57_1036119</name>
</gene>
<evidence type="ECO:0000313" key="2">
    <source>
        <dbReference type="Proteomes" id="UP001165960"/>
    </source>
</evidence>
<dbReference type="Proteomes" id="UP001165960">
    <property type="component" value="Unassembled WGS sequence"/>
</dbReference>
<reference evidence="1" key="1">
    <citation type="submission" date="2022-04" db="EMBL/GenBank/DDBJ databases">
        <title>Genome of the entomopathogenic fungus Entomophthora muscae.</title>
        <authorList>
            <person name="Elya C."/>
            <person name="Lovett B.R."/>
            <person name="Lee E."/>
            <person name="Macias A.M."/>
            <person name="Hajek A.E."/>
            <person name="De Bivort B.L."/>
            <person name="Kasson M.T."/>
            <person name="De Fine Licht H.H."/>
            <person name="Stajich J.E."/>
        </authorList>
    </citation>
    <scope>NUCLEOTIDE SEQUENCE</scope>
    <source>
        <strain evidence="1">Berkeley</strain>
    </source>
</reference>
<evidence type="ECO:0000313" key="1">
    <source>
        <dbReference type="EMBL" id="KAJ9087146.1"/>
    </source>
</evidence>
<sequence>MQLFPRERKHWSCYVDNMPRAVSRTKILSLPDLETWAEGCLSHRLSRERVQAASVSYPDEEQQSTRHGTRRGNRNVLNSSDNDYDYNEEEEDYELSIEDEEIDEHAYFLERLGRGSGAFFRESYDFMVNLHPSPSSQKLPAHVHYEPSYELNSRISLWQGDITRLALDAIVNATSPDILHGAGVTRAIVAAGGPGLVAECRMVVACRPGKVRLTGGHSLPSKYVLHTVGPSGEAPSILRSCYRNCLDLAAAHNPPLRTIAFPCIATGVRRYPNPAAAHVALSAVSSWLRSHPDSSIQRVVFCTFLDMDYNIYNQLLPTYFPAALPQFPTFSLQ</sequence>
<organism evidence="1 2">
    <name type="scientific">Entomophthora muscae</name>
    <dbReference type="NCBI Taxonomy" id="34485"/>
    <lineage>
        <taxon>Eukaryota</taxon>
        <taxon>Fungi</taxon>
        <taxon>Fungi incertae sedis</taxon>
        <taxon>Zoopagomycota</taxon>
        <taxon>Entomophthoromycotina</taxon>
        <taxon>Entomophthoromycetes</taxon>
        <taxon>Entomophthorales</taxon>
        <taxon>Entomophthoraceae</taxon>
        <taxon>Entomophthora</taxon>
    </lineage>
</organism>
<keyword evidence="2" id="KW-1185">Reference proteome</keyword>
<proteinExistence type="predicted"/>
<protein>
    <submittedName>
        <fullName evidence="1">O-acetyl-ADP-ribose deacetylase macrod2</fullName>
    </submittedName>
</protein>